<dbReference type="PANTHER" id="PTHR11638:SF18">
    <property type="entry name" value="HEAT SHOCK PROTEIN 104"/>
    <property type="match status" value="1"/>
</dbReference>
<dbReference type="PRINTS" id="PR00300">
    <property type="entry name" value="CLPPROTEASEA"/>
</dbReference>
<accession>A0ABM6PX09</accession>
<keyword evidence="5" id="KW-1185">Reference proteome</keyword>
<sequence length="392" mass="45521">MIDKLLFYNKNYFDFYRELKSKEGIDIISITESLRNFDNASEVNKYSQIVDISSLAHINGIQYNSESLFPLFPQETKFIADNNFKKKFEYELRFCFEEFKDLDIVEEFEVIDGKEVEGNLKKLKHRKIIDLSNNEISDFTKSFAERIYGHDKFKTDFEELIRNFRVFNKLGEHKILSIFLMGDSGVGKTEVARAIHKSLKGKEKLAKVNFGNYSSDNSLNSLIGSPRGYIGSDTGELFIRVKGSDTGLILIDEFEKSNTTLFNYFLDVLENGKMGSSLSEDIDLNGFIIIFTSNISKEDFPKIISPELRSRLDYKGFFTLLSAKNKKKFVEFRVTDIIKKFNKSYSTELPKEIYNTICNQIKVEQFENMRELNKIIKDTFVKCVMVYTAEKE</sequence>
<dbReference type="InterPro" id="IPR025662">
    <property type="entry name" value="Sigma_54_int_dom_ATP-bd_1"/>
</dbReference>
<protein>
    <recommendedName>
        <fullName evidence="3">AAA+ ATPase domain-containing protein</fullName>
    </recommendedName>
</protein>
<keyword evidence="1" id="KW-0547">Nucleotide-binding</keyword>
<dbReference type="RefSeq" id="WP_208890422.1">
    <property type="nucleotide sequence ID" value="NZ_CP019336.1"/>
</dbReference>
<reference evidence="4 5" key="1">
    <citation type="submission" date="2017-02" db="EMBL/GenBank/DDBJ databases">
        <title>Trade-off between light-utilization and light-protection in marine flavobacteria.</title>
        <authorList>
            <person name="Kumagai Y."/>
            <person name="Yoshizawa S."/>
            <person name="Kogure K."/>
            <person name="Iwasaki W."/>
        </authorList>
    </citation>
    <scope>NUCLEOTIDE SEQUENCE [LARGE SCALE GENOMIC DNA]</scope>
    <source>
        <strain evidence="4 5">KCTC 23670</strain>
    </source>
</reference>
<dbReference type="Proteomes" id="UP000232721">
    <property type="component" value="Chromosome"/>
</dbReference>
<dbReference type="PANTHER" id="PTHR11638">
    <property type="entry name" value="ATP-DEPENDENT CLP PROTEASE"/>
    <property type="match status" value="1"/>
</dbReference>
<name>A0ABM6PX09_9FLAO</name>
<dbReference type="InterPro" id="IPR050130">
    <property type="entry name" value="ClpA_ClpB"/>
</dbReference>
<proteinExistence type="predicted"/>
<evidence type="ECO:0000256" key="1">
    <source>
        <dbReference type="ARBA" id="ARBA00022741"/>
    </source>
</evidence>
<dbReference type="InterPro" id="IPR027417">
    <property type="entry name" value="P-loop_NTPase"/>
</dbReference>
<dbReference type="SMART" id="SM00382">
    <property type="entry name" value="AAA"/>
    <property type="match status" value="1"/>
</dbReference>
<gene>
    <name evidence="4" type="ORF">BTO15_03450</name>
</gene>
<organism evidence="4 5">
    <name type="scientific">Polaribacter sejongensis</name>
    <dbReference type="NCBI Taxonomy" id="985043"/>
    <lineage>
        <taxon>Bacteria</taxon>
        <taxon>Pseudomonadati</taxon>
        <taxon>Bacteroidota</taxon>
        <taxon>Flavobacteriia</taxon>
        <taxon>Flavobacteriales</taxon>
        <taxon>Flavobacteriaceae</taxon>
    </lineage>
</organism>
<dbReference type="InterPro" id="IPR003959">
    <property type="entry name" value="ATPase_AAA_core"/>
</dbReference>
<dbReference type="PROSITE" id="PS00675">
    <property type="entry name" value="SIGMA54_INTERACT_1"/>
    <property type="match status" value="1"/>
</dbReference>
<dbReference type="InterPro" id="IPR003593">
    <property type="entry name" value="AAA+_ATPase"/>
</dbReference>
<evidence type="ECO:0000313" key="4">
    <source>
        <dbReference type="EMBL" id="AUC21219.1"/>
    </source>
</evidence>
<dbReference type="Pfam" id="PF07724">
    <property type="entry name" value="AAA_2"/>
    <property type="match status" value="1"/>
</dbReference>
<evidence type="ECO:0000259" key="3">
    <source>
        <dbReference type="SMART" id="SM00382"/>
    </source>
</evidence>
<dbReference type="EMBL" id="CP019336">
    <property type="protein sequence ID" value="AUC21219.1"/>
    <property type="molecule type" value="Genomic_DNA"/>
</dbReference>
<dbReference type="SUPFAM" id="SSF52540">
    <property type="entry name" value="P-loop containing nucleoside triphosphate hydrolases"/>
    <property type="match status" value="1"/>
</dbReference>
<dbReference type="Gene3D" id="3.40.50.300">
    <property type="entry name" value="P-loop containing nucleotide triphosphate hydrolases"/>
    <property type="match status" value="1"/>
</dbReference>
<dbReference type="InterPro" id="IPR001270">
    <property type="entry name" value="ClpA/B"/>
</dbReference>
<keyword evidence="2" id="KW-0067">ATP-binding</keyword>
<evidence type="ECO:0000313" key="5">
    <source>
        <dbReference type="Proteomes" id="UP000232721"/>
    </source>
</evidence>
<feature type="domain" description="AAA+ ATPase" evidence="3">
    <location>
        <begin position="174"/>
        <end position="322"/>
    </location>
</feature>
<evidence type="ECO:0000256" key="2">
    <source>
        <dbReference type="ARBA" id="ARBA00022840"/>
    </source>
</evidence>